<dbReference type="PANTHER" id="PTHR34293:SF1">
    <property type="entry name" value="HTH-TYPE TRANSCRIPTIONAL REGULATOR TRMBL2"/>
    <property type="match status" value="1"/>
</dbReference>
<evidence type="ECO:0000259" key="1">
    <source>
        <dbReference type="Pfam" id="PF01978"/>
    </source>
</evidence>
<reference evidence="2 3" key="1">
    <citation type="journal article" date="2016" name="Nat. Commun.">
        <title>Thousands of microbial genomes shed light on interconnected biogeochemical processes in an aquifer system.</title>
        <authorList>
            <person name="Anantharaman K."/>
            <person name="Brown C.T."/>
            <person name="Hug L.A."/>
            <person name="Sharon I."/>
            <person name="Castelle C.J."/>
            <person name="Probst A.J."/>
            <person name="Thomas B.C."/>
            <person name="Singh A."/>
            <person name="Wilkins M.J."/>
            <person name="Karaoz U."/>
            <person name="Brodie E.L."/>
            <person name="Williams K.H."/>
            <person name="Hubbard S.S."/>
            <person name="Banfield J.F."/>
        </authorList>
    </citation>
    <scope>NUCLEOTIDE SEQUENCE [LARGE SCALE GENOMIC DNA]</scope>
</reference>
<dbReference type="SUPFAM" id="SSF46785">
    <property type="entry name" value="Winged helix' DNA-binding domain"/>
    <property type="match status" value="1"/>
</dbReference>
<dbReference type="InterPro" id="IPR036388">
    <property type="entry name" value="WH-like_DNA-bd_sf"/>
</dbReference>
<dbReference type="InterPro" id="IPR051797">
    <property type="entry name" value="TrmB-like"/>
</dbReference>
<organism evidence="2 3">
    <name type="scientific">Candidatus Magasanikbacteria bacterium RIFCSPLOWO2_01_FULL_40_15</name>
    <dbReference type="NCBI Taxonomy" id="1798686"/>
    <lineage>
        <taxon>Bacteria</taxon>
        <taxon>Candidatus Magasanikiibacteriota</taxon>
    </lineage>
</organism>
<accession>A0A1F6N331</accession>
<dbReference type="Gene3D" id="1.10.10.10">
    <property type="entry name" value="Winged helix-like DNA-binding domain superfamily/Winged helix DNA-binding domain"/>
    <property type="match status" value="1"/>
</dbReference>
<protein>
    <recommendedName>
        <fullName evidence="1">Transcription regulator TrmB N-terminal domain-containing protein</fullName>
    </recommendedName>
</protein>
<proteinExistence type="predicted"/>
<evidence type="ECO:0000313" key="3">
    <source>
        <dbReference type="Proteomes" id="UP000177040"/>
    </source>
</evidence>
<feature type="domain" description="Transcription regulator TrmB N-terminal" evidence="1">
    <location>
        <begin position="8"/>
        <end position="75"/>
    </location>
</feature>
<dbReference type="InterPro" id="IPR002831">
    <property type="entry name" value="Tscrpt_reg_TrmB_N"/>
</dbReference>
<dbReference type="AlphaFoldDB" id="A0A1F6N331"/>
<gene>
    <name evidence="2" type="ORF">A2983_04010</name>
</gene>
<dbReference type="EMBL" id="MFQH01000014">
    <property type="protein sequence ID" value="OGH78291.1"/>
    <property type="molecule type" value="Genomic_DNA"/>
</dbReference>
<dbReference type="PANTHER" id="PTHR34293">
    <property type="entry name" value="HTH-TYPE TRANSCRIPTIONAL REGULATOR TRMBL2"/>
    <property type="match status" value="1"/>
</dbReference>
<dbReference type="Pfam" id="PF01978">
    <property type="entry name" value="TrmB"/>
    <property type="match status" value="1"/>
</dbReference>
<sequence length="257" mass="29610">MSEISQILKNIGFETNEAKIYLSALELGEAPASEIAYKAKIKRPSAYVLLKALHKKGYMASYTKKKLMYFVALDPSVIISTILERAKKAEAVLPELKALFSSDSTNKPRVEYYEGHDGLVAIMEDTLVVPNKTIYTWANIDTIWSSLKDYYPTYIRKKNEKNIFNYAICTDSDLATRFKTHGQTERRELLIVPKEKFPMTNEINIYEDKIFIISHKDQMGVIIKNKEIADTQRSIFELCWEGAKLYDKNSTKNPRRN</sequence>
<name>A0A1F6N331_9BACT</name>
<dbReference type="InterPro" id="IPR036390">
    <property type="entry name" value="WH_DNA-bd_sf"/>
</dbReference>
<comment type="caution">
    <text evidence="2">The sequence shown here is derived from an EMBL/GenBank/DDBJ whole genome shotgun (WGS) entry which is preliminary data.</text>
</comment>
<evidence type="ECO:0000313" key="2">
    <source>
        <dbReference type="EMBL" id="OGH78291.1"/>
    </source>
</evidence>
<dbReference type="Proteomes" id="UP000177040">
    <property type="component" value="Unassembled WGS sequence"/>
</dbReference>